<evidence type="ECO:0000256" key="1">
    <source>
        <dbReference type="SAM" id="SignalP"/>
    </source>
</evidence>
<dbReference type="AlphaFoldDB" id="A0A3R7K0P9"/>
<sequence>MPCAPACSPSFLATAAAWCWGRAGASFFCGCARRGDVLRCPSRAGRGLPISPACLFGCLQRHRGVKCGAPIAAALPRVAAERTRAARRTGGLTVGPTAGTVAAAAARARALLICFCGARRRMHAGRSGHVFVLFALHICLLRCPPRGGDAGAPHEEELAAAAPQEKARAAAGPAGQTRGFPADTVTRTFAWLTAPSRRCSAVAVGFSCGCRTVASTVPRMRVMRCPHCRARTHRRRRCFASLHTYLRTHARNRRARDAPVVPCRWMAFSQPALAVPCAAAAAVSSRDVERREGKENRTARGGVRCD</sequence>
<keyword evidence="1" id="KW-0732">Signal</keyword>
<feature type="signal peptide" evidence="1">
    <location>
        <begin position="1"/>
        <end position="25"/>
    </location>
</feature>
<organism evidence="2 3">
    <name type="scientific">Trypanosoma conorhini</name>
    <dbReference type="NCBI Taxonomy" id="83891"/>
    <lineage>
        <taxon>Eukaryota</taxon>
        <taxon>Discoba</taxon>
        <taxon>Euglenozoa</taxon>
        <taxon>Kinetoplastea</taxon>
        <taxon>Metakinetoplastina</taxon>
        <taxon>Trypanosomatida</taxon>
        <taxon>Trypanosomatidae</taxon>
        <taxon>Trypanosoma</taxon>
    </lineage>
</organism>
<dbReference type="Proteomes" id="UP000284403">
    <property type="component" value="Unassembled WGS sequence"/>
</dbReference>
<evidence type="ECO:0000313" key="2">
    <source>
        <dbReference type="EMBL" id="RNE98557.1"/>
    </source>
</evidence>
<protein>
    <submittedName>
        <fullName evidence="2">Uncharacterized protein</fullName>
    </submittedName>
</protein>
<evidence type="ECO:0000313" key="3">
    <source>
        <dbReference type="Proteomes" id="UP000284403"/>
    </source>
</evidence>
<dbReference type="RefSeq" id="XP_029223855.1">
    <property type="nucleotide sequence ID" value="XM_029376233.1"/>
</dbReference>
<accession>A0A3R7K0P9</accession>
<reference evidence="2 3" key="1">
    <citation type="journal article" date="2018" name="BMC Genomics">
        <title>Genomic comparison of Trypanosoma conorhini and Trypanosoma rangeli to Trypanosoma cruzi strains of high and low virulence.</title>
        <authorList>
            <person name="Bradwell K.R."/>
            <person name="Koparde V.N."/>
            <person name="Matveyev A.V."/>
            <person name="Serrano M.G."/>
            <person name="Alves J.M."/>
            <person name="Parikh H."/>
            <person name="Huang B."/>
            <person name="Lee V."/>
            <person name="Espinosa-Alvarez O."/>
            <person name="Ortiz P.A."/>
            <person name="Costa-Martins A.G."/>
            <person name="Teixeira M.M."/>
            <person name="Buck G.A."/>
        </authorList>
    </citation>
    <scope>NUCLEOTIDE SEQUENCE [LARGE SCALE GENOMIC DNA]</scope>
    <source>
        <strain evidence="2 3">025E</strain>
    </source>
</reference>
<proteinExistence type="predicted"/>
<name>A0A3R7K0P9_9TRYP</name>
<gene>
    <name evidence="2" type="ORF">Tco025E_09414</name>
</gene>
<keyword evidence="3" id="KW-1185">Reference proteome</keyword>
<comment type="caution">
    <text evidence="2">The sequence shown here is derived from an EMBL/GenBank/DDBJ whole genome shotgun (WGS) entry which is preliminary data.</text>
</comment>
<feature type="chain" id="PRO_5018538825" evidence="1">
    <location>
        <begin position="26"/>
        <end position="306"/>
    </location>
</feature>
<dbReference type="EMBL" id="MKKU01001025">
    <property type="protein sequence ID" value="RNE98557.1"/>
    <property type="molecule type" value="Genomic_DNA"/>
</dbReference>
<dbReference type="GeneID" id="40323025"/>